<proteinExistence type="predicted"/>
<gene>
    <name evidence="1" type="ORF">H7I41_09180</name>
</gene>
<dbReference type="AlphaFoldDB" id="A0A9X2YKZ3"/>
<accession>A0A9X2YKZ3</accession>
<keyword evidence="2" id="KW-1185">Reference proteome</keyword>
<dbReference type="RefSeq" id="WP_264012288.1">
    <property type="nucleotide sequence ID" value="NZ_JACKSJ010000065.1"/>
</dbReference>
<organism evidence="1 2">
    <name type="scientific">[Mycobacterium] manitobense</name>
    <dbReference type="NCBI Taxonomy" id="190147"/>
    <lineage>
        <taxon>Bacteria</taxon>
        <taxon>Bacillati</taxon>
        <taxon>Actinomycetota</taxon>
        <taxon>Actinomycetes</taxon>
        <taxon>Mycobacteriales</taxon>
        <taxon>Mycobacteriaceae</taxon>
        <taxon>Mycolicibacterium</taxon>
    </lineage>
</organism>
<reference evidence="1" key="1">
    <citation type="submission" date="2020-07" db="EMBL/GenBank/DDBJ databases">
        <authorList>
            <person name="Pettersson B.M.F."/>
            <person name="Behra P.R.K."/>
            <person name="Ramesh M."/>
            <person name="Das S."/>
            <person name="Dasgupta S."/>
            <person name="Kirsebom L.A."/>
        </authorList>
    </citation>
    <scope>NUCLEOTIDE SEQUENCE</scope>
    <source>
        <strain evidence="1">DSM 44615</strain>
    </source>
</reference>
<comment type="caution">
    <text evidence="1">The sequence shown here is derived from an EMBL/GenBank/DDBJ whole genome shotgun (WGS) entry which is preliminary data.</text>
</comment>
<name>A0A9X2YKZ3_9MYCO</name>
<dbReference type="EMBL" id="JACKSJ010000065">
    <property type="protein sequence ID" value="MCV7170090.1"/>
    <property type="molecule type" value="Genomic_DNA"/>
</dbReference>
<evidence type="ECO:0000313" key="2">
    <source>
        <dbReference type="Proteomes" id="UP001140293"/>
    </source>
</evidence>
<sequence length="152" mass="16848">MAHGTASVVIAHPKQVVWDYIVDPDNTSNVLPGIVAVRAEKRPPYVPGDVWHGTARLFGITYEWTGVFSRFEPPRVMEFRSTESRFPFVTVDTLEEVPGGTRYTCQATGEPAFGGPVGRLLDAVMSTAYQRILSRHLARLPAHVDAWVVNGR</sequence>
<dbReference type="Proteomes" id="UP001140293">
    <property type="component" value="Unassembled WGS sequence"/>
</dbReference>
<protein>
    <submittedName>
        <fullName evidence="1">SRPBCC family protein</fullName>
    </submittedName>
</protein>
<dbReference type="InterPro" id="IPR023393">
    <property type="entry name" value="START-like_dom_sf"/>
</dbReference>
<dbReference type="SUPFAM" id="SSF55961">
    <property type="entry name" value="Bet v1-like"/>
    <property type="match status" value="1"/>
</dbReference>
<reference evidence="1" key="2">
    <citation type="journal article" date="2022" name="BMC Genomics">
        <title>Comparative genome analysis of mycobacteria focusing on tRNA and non-coding RNA.</title>
        <authorList>
            <person name="Behra P.R.K."/>
            <person name="Pettersson B.M.F."/>
            <person name="Ramesh M."/>
            <person name="Das S."/>
            <person name="Dasgupta S."/>
            <person name="Kirsebom L.A."/>
        </authorList>
    </citation>
    <scope>NUCLEOTIDE SEQUENCE</scope>
    <source>
        <strain evidence="1">DSM 44615</strain>
    </source>
</reference>
<evidence type="ECO:0000313" key="1">
    <source>
        <dbReference type="EMBL" id="MCV7170090.1"/>
    </source>
</evidence>
<dbReference type="Pfam" id="PF10604">
    <property type="entry name" value="Polyketide_cyc2"/>
    <property type="match status" value="1"/>
</dbReference>
<dbReference type="Gene3D" id="3.30.530.20">
    <property type="match status" value="1"/>
</dbReference>
<dbReference type="InterPro" id="IPR019587">
    <property type="entry name" value="Polyketide_cyclase/dehydratase"/>
</dbReference>